<feature type="compositionally biased region" description="Basic and acidic residues" evidence="1">
    <location>
        <begin position="70"/>
        <end position="88"/>
    </location>
</feature>
<evidence type="ECO:0000256" key="1">
    <source>
        <dbReference type="SAM" id="MobiDB-lite"/>
    </source>
</evidence>
<gene>
    <name evidence="3" type="ORF">BOKJ2_LOCUS3512</name>
</gene>
<sequence length="314" mass="34667">MTSVVLNNDAVVDDWESVPSDHVSQLAQQKQAVLKRQQKSAAAEEKCLQNEKPTNDQGIGSIIQKPLRLLKREKPTRQSRTSESEEATKTLAQLTLDERIANYDKIRQRIFNADEGKKPEASEESTSNGSGEKNKQAEKTKGSNGVTVEAINHLTHVPMLSEDTHQANNMRPPPQHFYNQPMDLPPMIPPMIPPMMMMHGGQSNIQGYPSQSAAPPFIPPPTWMPPPPIDLNHAPLPYGHPPPPLGQGFYNPKWMSQPPPSISQPTGARLPTKQPVPLKNIKAQLPNNKNNLNQPSKRQSGPKAKNNSTGSSKK</sequence>
<dbReference type="Proteomes" id="UP000783686">
    <property type="component" value="Unassembled WGS sequence"/>
</dbReference>
<organism evidence="3 4">
    <name type="scientific">Bursaphelenchus okinawaensis</name>
    <dbReference type="NCBI Taxonomy" id="465554"/>
    <lineage>
        <taxon>Eukaryota</taxon>
        <taxon>Metazoa</taxon>
        <taxon>Ecdysozoa</taxon>
        <taxon>Nematoda</taxon>
        <taxon>Chromadorea</taxon>
        <taxon>Rhabditida</taxon>
        <taxon>Tylenchina</taxon>
        <taxon>Tylenchomorpha</taxon>
        <taxon>Aphelenchoidea</taxon>
        <taxon>Aphelenchoididae</taxon>
        <taxon>Bursaphelenchus</taxon>
    </lineage>
</organism>
<name>A0A811K6Q2_9BILA</name>
<feature type="region of interest" description="Disordered" evidence="1">
    <location>
        <begin position="248"/>
        <end position="314"/>
    </location>
</feature>
<feature type="compositionally biased region" description="Low complexity" evidence="1">
    <location>
        <begin position="282"/>
        <end position="295"/>
    </location>
</feature>
<evidence type="ECO:0000259" key="2">
    <source>
        <dbReference type="PROSITE" id="PS51673"/>
    </source>
</evidence>
<feature type="compositionally biased region" description="Basic and acidic residues" evidence="1">
    <location>
        <begin position="132"/>
        <end position="141"/>
    </location>
</feature>
<reference evidence="3" key="1">
    <citation type="submission" date="2020-09" db="EMBL/GenBank/DDBJ databases">
        <authorList>
            <person name="Kikuchi T."/>
        </authorList>
    </citation>
    <scope>NUCLEOTIDE SEQUENCE</scope>
    <source>
        <strain evidence="3">SH1</strain>
    </source>
</reference>
<dbReference type="InterPro" id="IPR024771">
    <property type="entry name" value="SUZ"/>
</dbReference>
<dbReference type="PROSITE" id="PS51673">
    <property type="entry name" value="SUZ"/>
    <property type="match status" value="1"/>
</dbReference>
<dbReference type="Pfam" id="PF12752">
    <property type="entry name" value="SUZ"/>
    <property type="match status" value="1"/>
</dbReference>
<accession>A0A811K6Q2</accession>
<comment type="caution">
    <text evidence="3">The sequence shown here is derived from an EMBL/GenBank/DDBJ whole genome shotgun (WGS) entry which is preliminary data.</text>
</comment>
<evidence type="ECO:0000313" key="3">
    <source>
        <dbReference type="EMBL" id="CAD5211074.1"/>
    </source>
</evidence>
<dbReference type="AlphaFoldDB" id="A0A811K6Q2"/>
<feature type="compositionally biased region" description="Basic and acidic residues" evidence="1">
    <location>
        <begin position="111"/>
        <end position="121"/>
    </location>
</feature>
<evidence type="ECO:0000313" key="4">
    <source>
        <dbReference type="Proteomes" id="UP000614601"/>
    </source>
</evidence>
<dbReference type="EMBL" id="CAJFCW020000002">
    <property type="protein sequence ID" value="CAG9092640.1"/>
    <property type="molecule type" value="Genomic_DNA"/>
</dbReference>
<proteinExistence type="predicted"/>
<feature type="region of interest" description="Disordered" evidence="1">
    <location>
        <begin position="111"/>
        <end position="146"/>
    </location>
</feature>
<feature type="region of interest" description="Disordered" evidence="1">
    <location>
        <begin position="29"/>
        <end position="90"/>
    </location>
</feature>
<dbReference type="Proteomes" id="UP000614601">
    <property type="component" value="Unassembled WGS sequence"/>
</dbReference>
<protein>
    <recommendedName>
        <fullName evidence="2">SUZ domain-containing protein</fullName>
    </recommendedName>
</protein>
<dbReference type="OrthoDB" id="10507907at2759"/>
<keyword evidence="4" id="KW-1185">Reference proteome</keyword>
<dbReference type="EMBL" id="CAJFDH010000002">
    <property type="protein sequence ID" value="CAD5211074.1"/>
    <property type="molecule type" value="Genomic_DNA"/>
</dbReference>
<feature type="compositionally biased region" description="Polar residues" evidence="1">
    <location>
        <begin position="305"/>
        <end position="314"/>
    </location>
</feature>
<feature type="domain" description="SUZ" evidence="2">
    <location>
        <begin position="42"/>
        <end position="115"/>
    </location>
</feature>